<keyword evidence="3" id="KW-1185">Reference proteome</keyword>
<gene>
    <name evidence="2" type="ORF">DdX_14742</name>
</gene>
<dbReference type="EMBL" id="JAKKPZ010000078">
    <property type="protein sequence ID" value="KAI1703689.1"/>
    <property type="molecule type" value="Genomic_DNA"/>
</dbReference>
<keyword evidence="1" id="KW-0812">Transmembrane</keyword>
<feature type="transmembrane region" description="Helical" evidence="1">
    <location>
        <begin position="20"/>
        <end position="42"/>
    </location>
</feature>
<comment type="caution">
    <text evidence="2">The sequence shown here is derived from an EMBL/GenBank/DDBJ whole genome shotgun (WGS) entry which is preliminary data.</text>
</comment>
<feature type="transmembrane region" description="Helical" evidence="1">
    <location>
        <begin position="139"/>
        <end position="157"/>
    </location>
</feature>
<reference evidence="2" key="1">
    <citation type="submission" date="2022-01" db="EMBL/GenBank/DDBJ databases">
        <title>Genome Sequence Resource for Two Populations of Ditylenchus destructor, the Migratory Endoparasitic Phytonematode.</title>
        <authorList>
            <person name="Zhang H."/>
            <person name="Lin R."/>
            <person name="Xie B."/>
        </authorList>
    </citation>
    <scope>NUCLEOTIDE SEQUENCE</scope>
    <source>
        <strain evidence="2">BazhouSP</strain>
    </source>
</reference>
<keyword evidence="1" id="KW-0472">Membrane</keyword>
<evidence type="ECO:0000313" key="2">
    <source>
        <dbReference type="EMBL" id="KAI1703689.1"/>
    </source>
</evidence>
<proteinExistence type="predicted"/>
<evidence type="ECO:0000256" key="1">
    <source>
        <dbReference type="SAM" id="Phobius"/>
    </source>
</evidence>
<feature type="transmembrane region" description="Helical" evidence="1">
    <location>
        <begin position="247"/>
        <end position="277"/>
    </location>
</feature>
<accession>A0AAD4MTX2</accession>
<dbReference type="AlphaFoldDB" id="A0AAD4MTX2"/>
<feature type="transmembrane region" description="Helical" evidence="1">
    <location>
        <begin position="207"/>
        <end position="226"/>
    </location>
</feature>
<name>A0AAD4MTX2_9BILA</name>
<feature type="transmembrane region" description="Helical" evidence="1">
    <location>
        <begin position="54"/>
        <end position="80"/>
    </location>
</feature>
<keyword evidence="1" id="KW-1133">Transmembrane helix</keyword>
<organism evidence="2 3">
    <name type="scientific">Ditylenchus destructor</name>
    <dbReference type="NCBI Taxonomy" id="166010"/>
    <lineage>
        <taxon>Eukaryota</taxon>
        <taxon>Metazoa</taxon>
        <taxon>Ecdysozoa</taxon>
        <taxon>Nematoda</taxon>
        <taxon>Chromadorea</taxon>
        <taxon>Rhabditida</taxon>
        <taxon>Tylenchina</taxon>
        <taxon>Tylenchomorpha</taxon>
        <taxon>Sphaerularioidea</taxon>
        <taxon>Anguinidae</taxon>
        <taxon>Anguininae</taxon>
        <taxon>Ditylenchus</taxon>
    </lineage>
</organism>
<feature type="transmembrane region" description="Helical" evidence="1">
    <location>
        <begin position="283"/>
        <end position="307"/>
    </location>
</feature>
<sequence length="372" mass="42547">MNPVSPPSLSQQPYDYVYYIWFMRFNALLNTLITVLVIYLIIKCTPKEMEIYKWFLLNLSVCCYLLDMHLTVTFIPLLMFPTTVMCVLGAMSTFGRSALYVAWLIYIELLFFTGTSIFLALLFRLAAIYGRAQLFKKKSVTFACIVLQLCFGLLLFFSNLRANPTEGQSLIYMQTNYPSLLPFYQSHTCVVMFVDNEELIRYTCTKLLPTLVLICSLICIVLVLIIRRLSMLKNSMFGRTYKMHKSLTISLCIQFAVPTCMVFCAEICSGLSVAMFQVNLAHAIFYASYIFATMHTFVSGIIMIALVKPYRKACAGIVSSLFQEIHRRQTKPSDLSLVVGTSSSNFRNVIVKPNGMLPKHFLDNSRLYERKK</sequence>
<dbReference type="Pfam" id="PF10318">
    <property type="entry name" value="7TM_GPCR_Srh"/>
    <property type="match status" value="1"/>
</dbReference>
<feature type="transmembrane region" description="Helical" evidence="1">
    <location>
        <begin position="100"/>
        <end position="127"/>
    </location>
</feature>
<dbReference type="Proteomes" id="UP001201812">
    <property type="component" value="Unassembled WGS sequence"/>
</dbReference>
<evidence type="ECO:0000313" key="3">
    <source>
        <dbReference type="Proteomes" id="UP001201812"/>
    </source>
</evidence>
<dbReference type="PANTHER" id="PTHR46891">
    <property type="entry name" value="SERPENTINE RECEPTOR, CLASS H-RELATED"/>
    <property type="match status" value="1"/>
</dbReference>
<protein>
    <submittedName>
        <fullName evidence="2">Serpentine type 7TM GPCR chemoreceptor srh domain-containing protein</fullName>
    </submittedName>
</protein>
<dbReference type="InterPro" id="IPR019422">
    <property type="entry name" value="7TM_GPCR_serpentine_rcpt_Srh"/>
</dbReference>